<name>A0A6A4YZH8_APHAT</name>
<protein>
    <submittedName>
        <fullName evidence="1">Uncharacterized protein</fullName>
    </submittedName>
</protein>
<dbReference type="Proteomes" id="UP000469452">
    <property type="component" value="Unassembled WGS sequence"/>
</dbReference>
<evidence type="ECO:0000313" key="1">
    <source>
        <dbReference type="EMBL" id="KAF0702889.1"/>
    </source>
</evidence>
<dbReference type="AlphaFoldDB" id="A0A6A4YZH8"/>
<sequence length="281" mass="30496">MLSYLTFHPSIRHPTLLSLVSKPLPSKTGHIDDDVVVALTVLDADVKQAVNTACFTVGNLLAWAASIERPHEAVVETRHQGLGTRANDTIAQQQAVIHKLVAINKALGLCVAAVEAYVGIGAAPTPPIAMPSHEAEATVPSKRHKATAMSLADVWFEWYARDPPMWQVGADRKEKSEAKLVVGFMKLFLHDGLELDPNAPSYRDDVLRFGSLADQRVLSFIHDIAPNVRSSGSVLRVLREQHRIGALNTIIGLFNAKVAQGGIKDPTPIQHVATILVVDNI</sequence>
<gene>
    <name evidence="1" type="ORF">AaE_015649</name>
</gene>
<organism evidence="1 2">
    <name type="scientific">Aphanomyces astaci</name>
    <name type="common">Crayfish plague agent</name>
    <dbReference type="NCBI Taxonomy" id="112090"/>
    <lineage>
        <taxon>Eukaryota</taxon>
        <taxon>Sar</taxon>
        <taxon>Stramenopiles</taxon>
        <taxon>Oomycota</taxon>
        <taxon>Saprolegniomycetes</taxon>
        <taxon>Saprolegniales</taxon>
        <taxon>Verrucalvaceae</taxon>
        <taxon>Aphanomyces</taxon>
    </lineage>
</organism>
<comment type="caution">
    <text evidence="1">The sequence shown here is derived from an EMBL/GenBank/DDBJ whole genome shotgun (WGS) entry which is preliminary data.</text>
</comment>
<accession>A0A6A4YZH8</accession>
<dbReference type="EMBL" id="VJMI01020990">
    <property type="protein sequence ID" value="KAF0702889.1"/>
    <property type="molecule type" value="Genomic_DNA"/>
</dbReference>
<evidence type="ECO:0000313" key="2">
    <source>
        <dbReference type="Proteomes" id="UP000469452"/>
    </source>
</evidence>
<reference evidence="1 2" key="1">
    <citation type="submission" date="2019-06" db="EMBL/GenBank/DDBJ databases">
        <title>Genomics analysis of Aphanomyces spp. identifies a new class of oomycete effector associated with host adaptation.</title>
        <authorList>
            <person name="Gaulin E."/>
        </authorList>
    </citation>
    <scope>NUCLEOTIDE SEQUENCE [LARGE SCALE GENOMIC DNA]</scope>
    <source>
        <strain evidence="1 2">E</strain>
    </source>
</reference>
<proteinExistence type="predicted"/>
<dbReference type="VEuPathDB" id="FungiDB:H257_05646"/>